<evidence type="ECO:0000256" key="1">
    <source>
        <dbReference type="SAM" id="MobiDB-lite"/>
    </source>
</evidence>
<dbReference type="Pfam" id="PF00856">
    <property type="entry name" value="SET"/>
    <property type="match status" value="1"/>
</dbReference>
<dbReference type="Proteomes" id="UP000724874">
    <property type="component" value="Unassembled WGS sequence"/>
</dbReference>
<evidence type="ECO:0000313" key="3">
    <source>
        <dbReference type="EMBL" id="KAF8870756.1"/>
    </source>
</evidence>
<accession>A0A9P5TFS4</accession>
<feature type="domain" description="SET" evidence="2">
    <location>
        <begin position="110"/>
        <end position="298"/>
    </location>
</feature>
<dbReference type="OrthoDB" id="5945798at2759"/>
<proteinExistence type="predicted"/>
<comment type="caution">
    <text evidence="3">The sequence shown here is derived from an EMBL/GenBank/DDBJ whole genome shotgun (WGS) entry which is preliminary data.</text>
</comment>
<dbReference type="SMART" id="SM00317">
    <property type="entry name" value="SET"/>
    <property type="match status" value="1"/>
</dbReference>
<dbReference type="InterPro" id="IPR001214">
    <property type="entry name" value="SET_dom"/>
</dbReference>
<protein>
    <recommendedName>
        <fullName evidence="2">SET domain-containing protein</fullName>
    </recommendedName>
</protein>
<dbReference type="SUPFAM" id="SSF82199">
    <property type="entry name" value="SET domain"/>
    <property type="match status" value="1"/>
</dbReference>
<dbReference type="AlphaFoldDB" id="A0A9P5TFS4"/>
<dbReference type="PANTHER" id="PTHR47332">
    <property type="entry name" value="SET DOMAIN-CONTAINING PROTEIN 5"/>
    <property type="match status" value="1"/>
</dbReference>
<dbReference type="PROSITE" id="PS50280">
    <property type="entry name" value="SET"/>
    <property type="match status" value="1"/>
</dbReference>
<feature type="region of interest" description="Disordered" evidence="1">
    <location>
        <begin position="1"/>
        <end position="33"/>
    </location>
</feature>
<dbReference type="InterPro" id="IPR046341">
    <property type="entry name" value="SET_dom_sf"/>
</dbReference>
<evidence type="ECO:0000313" key="4">
    <source>
        <dbReference type="Proteomes" id="UP000724874"/>
    </source>
</evidence>
<dbReference type="PANTHER" id="PTHR47332:SF4">
    <property type="entry name" value="SET DOMAIN-CONTAINING PROTEIN 5"/>
    <property type="match status" value="1"/>
</dbReference>
<keyword evidence="4" id="KW-1185">Reference proteome</keyword>
<evidence type="ECO:0000259" key="2">
    <source>
        <dbReference type="PROSITE" id="PS50280"/>
    </source>
</evidence>
<dbReference type="EMBL" id="JADNYJ010000336">
    <property type="protein sequence ID" value="KAF8870756.1"/>
    <property type="molecule type" value="Genomic_DNA"/>
</dbReference>
<feature type="compositionally biased region" description="Low complexity" evidence="1">
    <location>
        <begin position="17"/>
        <end position="33"/>
    </location>
</feature>
<dbReference type="Gene3D" id="2.170.270.10">
    <property type="entry name" value="SET domain"/>
    <property type="match status" value="1"/>
</dbReference>
<name>A0A9P5TFS4_GYMJU</name>
<organism evidence="3 4">
    <name type="scientific">Gymnopilus junonius</name>
    <name type="common">Spectacular rustgill mushroom</name>
    <name type="synonym">Gymnopilus spectabilis subsp. junonius</name>
    <dbReference type="NCBI Taxonomy" id="109634"/>
    <lineage>
        <taxon>Eukaryota</taxon>
        <taxon>Fungi</taxon>
        <taxon>Dikarya</taxon>
        <taxon>Basidiomycota</taxon>
        <taxon>Agaricomycotina</taxon>
        <taxon>Agaricomycetes</taxon>
        <taxon>Agaricomycetidae</taxon>
        <taxon>Agaricales</taxon>
        <taxon>Agaricineae</taxon>
        <taxon>Hymenogastraceae</taxon>
        <taxon>Gymnopilus</taxon>
    </lineage>
</organism>
<gene>
    <name evidence="3" type="ORF">CPB84DRAFT_829378</name>
</gene>
<dbReference type="InterPro" id="IPR053185">
    <property type="entry name" value="SET_domain_protein"/>
</dbReference>
<sequence length="304" mass="33138">MKRGFLNKPKAQINADKSTGASSSGSSASGVKSVEIDKGLAKKDFVLPKTGVTSDQPAKPEFASLTFVTIPPRRPGYPDDPDGHTELIFPKAGGTLNKILVTPGHPMPIPKSAQRNYVIKPIEGMGLGMFAERDIPKGEIIFAERPLLCMTLAIRNAVLDGPIISKVPPLEVQATYMNLIETRMGHALSRMSDVDQEAFMKLADCHEGEPNCGPLVGRLRTNVYASTNRIWDDLRIQKSPGATSMEKYGYEIIGKNASRINHSCTPNTGHYLDLASFSLVFLALKPIKAGEQVFLLIHRSVRSI</sequence>
<reference evidence="3" key="1">
    <citation type="submission" date="2020-11" db="EMBL/GenBank/DDBJ databases">
        <authorList>
            <consortium name="DOE Joint Genome Institute"/>
            <person name="Ahrendt S."/>
            <person name="Riley R."/>
            <person name="Andreopoulos W."/>
            <person name="LaButti K."/>
            <person name="Pangilinan J."/>
            <person name="Ruiz-duenas F.J."/>
            <person name="Barrasa J.M."/>
            <person name="Sanchez-Garcia M."/>
            <person name="Camarero S."/>
            <person name="Miyauchi S."/>
            <person name="Serrano A."/>
            <person name="Linde D."/>
            <person name="Babiker R."/>
            <person name="Drula E."/>
            <person name="Ayuso-Fernandez I."/>
            <person name="Pacheco R."/>
            <person name="Padilla G."/>
            <person name="Ferreira P."/>
            <person name="Barriuso J."/>
            <person name="Kellner H."/>
            <person name="Castanera R."/>
            <person name="Alfaro M."/>
            <person name="Ramirez L."/>
            <person name="Pisabarro A.G."/>
            <person name="Kuo A."/>
            <person name="Tritt A."/>
            <person name="Lipzen A."/>
            <person name="He G."/>
            <person name="Yan M."/>
            <person name="Ng V."/>
            <person name="Cullen D."/>
            <person name="Martin F."/>
            <person name="Rosso M.-N."/>
            <person name="Henrissat B."/>
            <person name="Hibbett D."/>
            <person name="Martinez A.T."/>
            <person name="Grigoriev I.V."/>
        </authorList>
    </citation>
    <scope>NUCLEOTIDE SEQUENCE</scope>
    <source>
        <strain evidence="3">AH 44721</strain>
    </source>
</reference>